<gene>
    <name evidence="1" type="ORF">EIN_495690</name>
</gene>
<keyword evidence="2" id="KW-1185">Reference proteome</keyword>
<organism evidence="1 2">
    <name type="scientific">Entamoeba invadens IP1</name>
    <dbReference type="NCBI Taxonomy" id="370355"/>
    <lineage>
        <taxon>Eukaryota</taxon>
        <taxon>Amoebozoa</taxon>
        <taxon>Evosea</taxon>
        <taxon>Archamoebae</taxon>
        <taxon>Mastigamoebida</taxon>
        <taxon>Entamoebidae</taxon>
        <taxon>Entamoeba</taxon>
    </lineage>
</organism>
<proteinExistence type="predicted"/>
<dbReference type="AlphaFoldDB" id="A0A0A1TZR5"/>
<protein>
    <submittedName>
        <fullName evidence="1">Uncharacterized protein</fullName>
    </submittedName>
</protein>
<accession>A0A0A1TZR5</accession>
<dbReference type="VEuPathDB" id="AmoebaDB:EIN_495690"/>
<dbReference type="KEGG" id="eiv:EIN_495690"/>
<dbReference type="GeneID" id="14886065"/>
<dbReference type="Proteomes" id="UP000014680">
    <property type="component" value="Unassembled WGS sequence"/>
</dbReference>
<dbReference type="EMBL" id="KB206864">
    <property type="protein sequence ID" value="ELP87104.1"/>
    <property type="molecule type" value="Genomic_DNA"/>
</dbReference>
<dbReference type="RefSeq" id="XP_004253875.1">
    <property type="nucleotide sequence ID" value="XM_004253827.1"/>
</dbReference>
<sequence length="323" mass="37363">MCSNTEYIETSNNTLLKRESETNNRLYLQGAEYVTMMEYGLSFVIACNSRTRQTQDGRQLTKRFRVTRLYNVYGELLFTEDKPTGITIDDSFHPIPEEEGAATEKSATNGNIYVLNFINKLLLDITQRNGFKNVKICETKKNTIPGGMLNFVPYHDSNSNIWNLLSRNEFIAQVCQKIHTFCEDVFEQEFSNVAKTHRRILLCYDPAQEIIARSNTVTSKIKEDCIVVLLSRIQNMLNLTQQTVAQTLQQIDYTPAPTEMSTQMVFNPNPEDGQMMYNETNTFEPNLDNVFYPQIDYTQPFNSFYNGEYIEEFPQNLNGFQSF</sequence>
<evidence type="ECO:0000313" key="1">
    <source>
        <dbReference type="EMBL" id="ELP87104.1"/>
    </source>
</evidence>
<reference evidence="1 2" key="1">
    <citation type="submission" date="2012-10" db="EMBL/GenBank/DDBJ databases">
        <authorList>
            <person name="Zafar N."/>
            <person name="Inman J."/>
            <person name="Hall N."/>
            <person name="Lorenzi H."/>
            <person name="Caler E."/>
        </authorList>
    </citation>
    <scope>NUCLEOTIDE SEQUENCE [LARGE SCALE GENOMIC DNA]</scope>
    <source>
        <strain evidence="1 2">IP1</strain>
    </source>
</reference>
<name>A0A0A1TZR5_ENTIV</name>
<evidence type="ECO:0000313" key="2">
    <source>
        <dbReference type="Proteomes" id="UP000014680"/>
    </source>
</evidence>